<accession>X0XTP7</accession>
<proteinExistence type="predicted"/>
<dbReference type="AlphaFoldDB" id="X0XTP7"/>
<protein>
    <submittedName>
        <fullName evidence="1">Uncharacterized protein</fullName>
    </submittedName>
</protein>
<comment type="caution">
    <text evidence="1">The sequence shown here is derived from an EMBL/GenBank/DDBJ whole genome shotgun (WGS) entry which is preliminary data.</text>
</comment>
<dbReference type="EMBL" id="BARS01056879">
    <property type="protein sequence ID" value="GAG46630.1"/>
    <property type="molecule type" value="Genomic_DNA"/>
</dbReference>
<evidence type="ECO:0000313" key="1">
    <source>
        <dbReference type="EMBL" id="GAG46630.1"/>
    </source>
</evidence>
<reference evidence="1" key="1">
    <citation type="journal article" date="2014" name="Front. Microbiol.">
        <title>High frequency of phylogenetically diverse reductive dehalogenase-homologous genes in deep subseafloor sedimentary metagenomes.</title>
        <authorList>
            <person name="Kawai M."/>
            <person name="Futagami T."/>
            <person name="Toyoda A."/>
            <person name="Takaki Y."/>
            <person name="Nishi S."/>
            <person name="Hori S."/>
            <person name="Arai W."/>
            <person name="Tsubouchi T."/>
            <person name="Morono Y."/>
            <person name="Uchiyama I."/>
            <person name="Ito T."/>
            <person name="Fujiyama A."/>
            <person name="Inagaki F."/>
            <person name="Takami H."/>
        </authorList>
    </citation>
    <scope>NUCLEOTIDE SEQUENCE</scope>
    <source>
        <strain evidence="1">Expedition CK06-06</strain>
    </source>
</reference>
<sequence length="160" mass="16529">ASPDELTPSQTVTHTLAITNVADYVIYGVTLTDTLPAGVNYDGSINTITYTLGSGGYLAAQRAITWTGDVPDQSSVYITYSANITPYLADGTVITFTASVSDPVSVFSGDALTVTVRTLAGTVHKEGQGAVLPAGQATIGELVTYTVLLTVPAGHVAYEP</sequence>
<name>X0XTP7_9ZZZZ</name>
<feature type="non-terminal residue" evidence="1">
    <location>
        <position position="1"/>
    </location>
</feature>
<organism evidence="1">
    <name type="scientific">marine sediment metagenome</name>
    <dbReference type="NCBI Taxonomy" id="412755"/>
    <lineage>
        <taxon>unclassified sequences</taxon>
        <taxon>metagenomes</taxon>
        <taxon>ecological metagenomes</taxon>
    </lineage>
</organism>
<feature type="non-terminal residue" evidence="1">
    <location>
        <position position="160"/>
    </location>
</feature>
<gene>
    <name evidence="1" type="ORF">S01H1_83612</name>
</gene>